<dbReference type="EMBL" id="JACCAC010000001">
    <property type="protein sequence ID" value="NYG53982.1"/>
    <property type="molecule type" value="Genomic_DNA"/>
</dbReference>
<evidence type="ECO:0000256" key="2">
    <source>
        <dbReference type="SAM" id="SignalP"/>
    </source>
</evidence>
<feature type="compositionally biased region" description="Polar residues" evidence="1">
    <location>
        <begin position="96"/>
        <end position="110"/>
    </location>
</feature>
<gene>
    <name evidence="3" type="ORF">BJ989_000286</name>
</gene>
<keyword evidence="4" id="KW-1185">Reference proteome</keyword>
<dbReference type="AlphaFoldDB" id="A0A7Y9UKI3"/>
<accession>A0A7Y9UKI3</accession>
<feature type="chain" id="PRO_5031576898" evidence="2">
    <location>
        <begin position="25"/>
        <end position="152"/>
    </location>
</feature>
<comment type="caution">
    <text evidence="3">The sequence shown here is derived from an EMBL/GenBank/DDBJ whole genome shotgun (WGS) entry which is preliminary data.</text>
</comment>
<sequence>MADIRTKVVALGLGSVLVTGAALAGVGAWRTGDFAQQAERDATTMTAQRLDALTQGVYDVVSTQGASTAQMVDTALRTATHVTDQAGGLAVGGGSVTWQAKNQVPGTSRPSRSRGWRSAAPGWARSSTRSRPPRSSTSSRSSPGRPSPSSSA</sequence>
<feature type="compositionally biased region" description="Low complexity" evidence="1">
    <location>
        <begin position="125"/>
        <end position="152"/>
    </location>
</feature>
<evidence type="ECO:0000256" key="1">
    <source>
        <dbReference type="SAM" id="MobiDB-lite"/>
    </source>
</evidence>
<keyword evidence="2" id="KW-0732">Signal</keyword>
<feature type="signal peptide" evidence="2">
    <location>
        <begin position="1"/>
        <end position="24"/>
    </location>
</feature>
<proteinExistence type="predicted"/>
<name>A0A7Y9UKI3_9ACTN</name>
<evidence type="ECO:0000313" key="4">
    <source>
        <dbReference type="Proteomes" id="UP000544110"/>
    </source>
</evidence>
<reference evidence="3 4" key="1">
    <citation type="submission" date="2020-07" db="EMBL/GenBank/DDBJ databases">
        <title>Sequencing the genomes of 1000 actinobacteria strains.</title>
        <authorList>
            <person name="Klenk H.-P."/>
        </authorList>
    </citation>
    <scope>NUCLEOTIDE SEQUENCE [LARGE SCALE GENOMIC DNA]</scope>
    <source>
        <strain evidence="3 4">DSM 24552</strain>
    </source>
</reference>
<feature type="region of interest" description="Disordered" evidence="1">
    <location>
        <begin position="90"/>
        <end position="152"/>
    </location>
</feature>
<protein>
    <submittedName>
        <fullName evidence="3">Uncharacterized protein</fullName>
    </submittedName>
</protein>
<dbReference type="RefSeq" id="WP_218848665.1">
    <property type="nucleotide sequence ID" value="NZ_JACCAC010000001.1"/>
</dbReference>
<dbReference type="Proteomes" id="UP000544110">
    <property type="component" value="Unassembled WGS sequence"/>
</dbReference>
<organism evidence="3 4">
    <name type="scientific">Nocardioides perillae</name>
    <dbReference type="NCBI Taxonomy" id="1119534"/>
    <lineage>
        <taxon>Bacteria</taxon>
        <taxon>Bacillati</taxon>
        <taxon>Actinomycetota</taxon>
        <taxon>Actinomycetes</taxon>
        <taxon>Propionibacteriales</taxon>
        <taxon>Nocardioidaceae</taxon>
        <taxon>Nocardioides</taxon>
    </lineage>
</organism>
<evidence type="ECO:0000313" key="3">
    <source>
        <dbReference type="EMBL" id="NYG53982.1"/>
    </source>
</evidence>